<reference evidence="12 13" key="1">
    <citation type="journal article" date="2018" name="Nat. Biotechnol.">
        <title>A standardized bacterial taxonomy based on genome phylogeny substantially revises the tree of life.</title>
        <authorList>
            <person name="Parks D.H."/>
            <person name="Chuvochina M."/>
            <person name="Waite D.W."/>
            <person name="Rinke C."/>
            <person name="Skarshewski A."/>
            <person name="Chaumeil P.A."/>
            <person name="Hugenholtz P."/>
        </authorList>
    </citation>
    <scope>NUCLEOTIDE SEQUENCE [LARGE SCALE GENOMIC DNA]</scope>
    <source>
        <strain evidence="12">UBA9158</strain>
    </source>
</reference>
<dbReference type="AlphaFoldDB" id="A0A3C1KKZ0"/>
<dbReference type="PANTHER" id="PTHR14969:SF62">
    <property type="entry name" value="DECAPRENYLPHOSPHORYL-5-PHOSPHORIBOSE PHOSPHATASE RV3807C-RELATED"/>
    <property type="match status" value="1"/>
</dbReference>
<feature type="transmembrane region" description="Helical" evidence="10">
    <location>
        <begin position="42"/>
        <end position="65"/>
    </location>
</feature>
<comment type="caution">
    <text evidence="12">The sequence shown here is derived from an EMBL/GenBank/DDBJ whole genome shotgun (WGS) entry which is preliminary data.</text>
</comment>
<dbReference type="SMART" id="SM00014">
    <property type="entry name" value="acidPPc"/>
    <property type="match status" value="1"/>
</dbReference>
<feature type="domain" description="Phosphatidic acid phosphatase type 2/haloperoxidase" evidence="11">
    <location>
        <begin position="57"/>
        <end position="164"/>
    </location>
</feature>
<comment type="subcellular location">
    <subcellularLocation>
        <location evidence="1">Cell membrane</location>
        <topology evidence="1">Multi-pass membrane protein</topology>
    </subcellularLocation>
</comment>
<evidence type="ECO:0000256" key="6">
    <source>
        <dbReference type="ARBA" id="ARBA00022989"/>
    </source>
</evidence>
<organism evidence="12 13">
    <name type="scientific">Haliea salexigens</name>
    <dbReference type="NCBI Taxonomy" id="287487"/>
    <lineage>
        <taxon>Bacteria</taxon>
        <taxon>Pseudomonadati</taxon>
        <taxon>Pseudomonadota</taxon>
        <taxon>Gammaproteobacteria</taxon>
        <taxon>Cellvibrionales</taxon>
        <taxon>Halieaceae</taxon>
        <taxon>Haliea</taxon>
    </lineage>
</organism>
<keyword evidence="4 10" id="KW-0812">Transmembrane</keyword>
<evidence type="ECO:0000256" key="4">
    <source>
        <dbReference type="ARBA" id="ARBA00022692"/>
    </source>
</evidence>
<protein>
    <recommendedName>
        <fullName evidence="2">undecaprenyl-diphosphate phosphatase</fullName>
        <ecNumber evidence="2">3.6.1.27</ecNumber>
    </recommendedName>
    <alternativeName>
        <fullName evidence="8">Undecaprenyl pyrophosphate phosphatase</fullName>
    </alternativeName>
</protein>
<keyword evidence="7 10" id="KW-0472">Membrane</keyword>
<evidence type="ECO:0000256" key="2">
    <source>
        <dbReference type="ARBA" id="ARBA00012374"/>
    </source>
</evidence>
<evidence type="ECO:0000313" key="12">
    <source>
        <dbReference type="EMBL" id="HAN27271.1"/>
    </source>
</evidence>
<dbReference type="STRING" id="1121937.GCA_000423125_02090"/>
<evidence type="ECO:0000256" key="7">
    <source>
        <dbReference type="ARBA" id="ARBA00023136"/>
    </source>
</evidence>
<dbReference type="GO" id="GO:0050380">
    <property type="term" value="F:undecaprenyl-diphosphatase activity"/>
    <property type="evidence" value="ECO:0007669"/>
    <property type="project" value="UniProtKB-EC"/>
</dbReference>
<sequence length="170" mass="18298">MHRLDLHLLTRIFSQGERRTVRSLARALSRSGDGYLQVLVPMLLWLLSAPYAEGFATALAVALAAERTLYWTLKNSLRRPRPQVAVPGFRSLITASDQFSFPSGHTSAAFLLATMLTLFYGGPFAVVFAWACGVAMSRVLLGVHFPGDTLAGAIMGSGSALLTAQFLGLA</sequence>
<dbReference type="EMBL" id="DMND01000082">
    <property type="protein sequence ID" value="HAN27271.1"/>
    <property type="molecule type" value="Genomic_DNA"/>
</dbReference>
<keyword evidence="5" id="KW-0378">Hydrolase</keyword>
<keyword evidence="3" id="KW-1003">Cell membrane</keyword>
<dbReference type="InterPro" id="IPR036938">
    <property type="entry name" value="PAP2/HPO_sf"/>
</dbReference>
<evidence type="ECO:0000313" key="13">
    <source>
        <dbReference type="Proteomes" id="UP000259273"/>
    </source>
</evidence>
<feature type="transmembrane region" description="Helical" evidence="10">
    <location>
        <begin position="150"/>
        <end position="169"/>
    </location>
</feature>
<name>A0A3C1KKZ0_9GAMM</name>
<evidence type="ECO:0000256" key="10">
    <source>
        <dbReference type="SAM" id="Phobius"/>
    </source>
</evidence>
<evidence type="ECO:0000256" key="1">
    <source>
        <dbReference type="ARBA" id="ARBA00004651"/>
    </source>
</evidence>
<dbReference type="GO" id="GO:0005886">
    <property type="term" value="C:plasma membrane"/>
    <property type="evidence" value="ECO:0007669"/>
    <property type="project" value="UniProtKB-SubCell"/>
</dbReference>
<proteinExistence type="predicted"/>
<dbReference type="EC" id="3.6.1.27" evidence="2"/>
<evidence type="ECO:0000256" key="5">
    <source>
        <dbReference type="ARBA" id="ARBA00022801"/>
    </source>
</evidence>
<dbReference type="InterPro" id="IPR000326">
    <property type="entry name" value="PAP2/HPO"/>
</dbReference>
<dbReference type="SUPFAM" id="SSF48317">
    <property type="entry name" value="Acid phosphatase/Vanadium-dependent haloperoxidase"/>
    <property type="match status" value="1"/>
</dbReference>
<dbReference type="Gene3D" id="1.20.144.10">
    <property type="entry name" value="Phosphatidic acid phosphatase type 2/haloperoxidase"/>
    <property type="match status" value="1"/>
</dbReference>
<dbReference type="Pfam" id="PF01569">
    <property type="entry name" value="PAP2"/>
    <property type="match status" value="1"/>
</dbReference>
<accession>A0A3C1KKZ0</accession>
<dbReference type="PANTHER" id="PTHR14969">
    <property type="entry name" value="SPHINGOSINE-1-PHOSPHATE PHOSPHOHYDROLASE"/>
    <property type="match status" value="1"/>
</dbReference>
<gene>
    <name evidence="12" type="ORF">DCP75_06040</name>
</gene>
<evidence type="ECO:0000256" key="8">
    <source>
        <dbReference type="ARBA" id="ARBA00032707"/>
    </source>
</evidence>
<comment type="catalytic activity">
    <reaction evidence="9">
        <text>di-trans,octa-cis-undecaprenyl diphosphate + H2O = di-trans,octa-cis-undecaprenyl phosphate + phosphate + H(+)</text>
        <dbReference type="Rhea" id="RHEA:28094"/>
        <dbReference type="ChEBI" id="CHEBI:15377"/>
        <dbReference type="ChEBI" id="CHEBI:15378"/>
        <dbReference type="ChEBI" id="CHEBI:43474"/>
        <dbReference type="ChEBI" id="CHEBI:58405"/>
        <dbReference type="ChEBI" id="CHEBI:60392"/>
        <dbReference type="EC" id="3.6.1.27"/>
    </reaction>
</comment>
<keyword evidence="6 10" id="KW-1133">Transmembrane helix</keyword>
<feature type="transmembrane region" description="Helical" evidence="10">
    <location>
        <begin position="108"/>
        <end position="130"/>
    </location>
</feature>
<dbReference type="Proteomes" id="UP000259273">
    <property type="component" value="Unassembled WGS sequence"/>
</dbReference>
<evidence type="ECO:0000256" key="3">
    <source>
        <dbReference type="ARBA" id="ARBA00022475"/>
    </source>
</evidence>
<evidence type="ECO:0000259" key="11">
    <source>
        <dbReference type="SMART" id="SM00014"/>
    </source>
</evidence>
<dbReference type="CDD" id="cd01610">
    <property type="entry name" value="PAP2_like"/>
    <property type="match status" value="1"/>
</dbReference>
<evidence type="ECO:0000256" key="9">
    <source>
        <dbReference type="ARBA" id="ARBA00047594"/>
    </source>
</evidence>